<dbReference type="Pfam" id="PF20376">
    <property type="entry name" value="DUF6671"/>
    <property type="match status" value="1"/>
</dbReference>
<protein>
    <submittedName>
        <fullName evidence="2">Nuclease-related domain-containing protein</fullName>
    </submittedName>
</protein>
<organism evidence="2 3">
    <name type="scientific">Gracilibacillus orientalis</name>
    <dbReference type="NCBI Taxonomy" id="334253"/>
    <lineage>
        <taxon>Bacteria</taxon>
        <taxon>Bacillati</taxon>
        <taxon>Bacillota</taxon>
        <taxon>Bacilli</taxon>
        <taxon>Bacillales</taxon>
        <taxon>Bacillaceae</taxon>
        <taxon>Gracilibacillus</taxon>
    </lineage>
</organism>
<reference evidence="3" key="1">
    <citation type="submission" date="2016-10" db="EMBL/GenBank/DDBJ databases">
        <authorList>
            <person name="Varghese N."/>
            <person name="Submissions S."/>
        </authorList>
    </citation>
    <scope>NUCLEOTIDE SEQUENCE [LARGE SCALE GENOMIC DNA]</scope>
    <source>
        <strain evidence="3">CGMCC 1.4250</strain>
    </source>
</reference>
<gene>
    <name evidence="2" type="ORF">SAMN04487943_12021</name>
</gene>
<dbReference type="PROSITE" id="PS50965">
    <property type="entry name" value="NERD"/>
    <property type="match status" value="1"/>
</dbReference>
<feature type="domain" description="NERD" evidence="1">
    <location>
        <begin position="35"/>
        <end position="148"/>
    </location>
</feature>
<dbReference type="EMBL" id="FOTR01000020">
    <property type="protein sequence ID" value="SFM46959.1"/>
    <property type="molecule type" value="Genomic_DNA"/>
</dbReference>
<dbReference type="STRING" id="334253.SAMN04487943_12021"/>
<dbReference type="InterPro" id="IPR011528">
    <property type="entry name" value="NERD"/>
</dbReference>
<evidence type="ECO:0000313" key="3">
    <source>
        <dbReference type="Proteomes" id="UP000198565"/>
    </source>
</evidence>
<dbReference type="OrthoDB" id="2164794at2"/>
<dbReference type="InterPro" id="IPR046612">
    <property type="entry name" value="DUF6671"/>
</dbReference>
<name>A0A1I4R3W6_9BACI</name>
<dbReference type="Proteomes" id="UP000198565">
    <property type="component" value="Unassembled WGS sequence"/>
</dbReference>
<dbReference type="Pfam" id="PF08378">
    <property type="entry name" value="NERD"/>
    <property type="match status" value="1"/>
</dbReference>
<keyword evidence="3" id="KW-1185">Reference proteome</keyword>
<accession>A0A1I4R3W6</accession>
<dbReference type="RefSeq" id="WP_091486547.1">
    <property type="nucleotide sequence ID" value="NZ_FOTR01000020.1"/>
</dbReference>
<evidence type="ECO:0000313" key="2">
    <source>
        <dbReference type="EMBL" id="SFM46959.1"/>
    </source>
</evidence>
<proteinExistence type="predicted"/>
<sequence length="303" mass="36056">MKQRQKPYELQIYEALLYRKVFSSEEMRKYRILQKGYEGELQFDRCVENLPGEYLRLRDLWLPHRYKFFQIDYGLIINNTFFLYELKNYKGEFFYENDKLYLTSGKEIDDPLTQLARADSLLHQLLQELDIHIPIQSAVIFVNPEFTLLQAPRKSNIILPSQLNRYLQQLYTDSRVDPICYKIAKKLKQVALPQSPFQQLPDFSFTELKKGLRCQSCRQLETKIDGKMCVCDHCGEKEQSQSAILRNMEELQFLFPQLKLTTAVAQTWMGIESKKRILYVLNKYFYKKGKKKGSYYIINPDKQ</sequence>
<evidence type="ECO:0000259" key="1">
    <source>
        <dbReference type="PROSITE" id="PS50965"/>
    </source>
</evidence>
<dbReference type="AlphaFoldDB" id="A0A1I4R3W6"/>